<dbReference type="EMBL" id="PDCK01000043">
    <property type="protein sequence ID" value="PRQ33931.1"/>
    <property type="molecule type" value="Genomic_DNA"/>
</dbReference>
<evidence type="ECO:0000313" key="1">
    <source>
        <dbReference type="EMBL" id="PRQ33931.1"/>
    </source>
</evidence>
<accession>A0A2P6QID0</accession>
<gene>
    <name evidence="1" type="ORF">RchiOBHm_Chr5g0063181</name>
</gene>
<dbReference type="Gramene" id="PRQ33931">
    <property type="protein sequence ID" value="PRQ33931"/>
    <property type="gene ID" value="RchiOBHm_Chr5g0063181"/>
</dbReference>
<reference evidence="1 2" key="1">
    <citation type="journal article" date="2018" name="Nat. Genet.">
        <title>The Rosa genome provides new insights in the design of modern roses.</title>
        <authorList>
            <person name="Bendahmane M."/>
        </authorList>
    </citation>
    <scope>NUCLEOTIDE SEQUENCE [LARGE SCALE GENOMIC DNA]</scope>
    <source>
        <strain evidence="2">cv. Old Blush</strain>
    </source>
</reference>
<evidence type="ECO:0000313" key="2">
    <source>
        <dbReference type="Proteomes" id="UP000238479"/>
    </source>
</evidence>
<comment type="caution">
    <text evidence="1">The sequence shown here is derived from an EMBL/GenBank/DDBJ whole genome shotgun (WGS) entry which is preliminary data.</text>
</comment>
<dbReference type="AlphaFoldDB" id="A0A2P6QID0"/>
<name>A0A2P6QID0_ROSCH</name>
<protein>
    <submittedName>
        <fullName evidence="1">Uncharacterized protein</fullName>
    </submittedName>
</protein>
<organism evidence="1 2">
    <name type="scientific">Rosa chinensis</name>
    <name type="common">China rose</name>
    <dbReference type="NCBI Taxonomy" id="74649"/>
    <lineage>
        <taxon>Eukaryota</taxon>
        <taxon>Viridiplantae</taxon>
        <taxon>Streptophyta</taxon>
        <taxon>Embryophyta</taxon>
        <taxon>Tracheophyta</taxon>
        <taxon>Spermatophyta</taxon>
        <taxon>Magnoliopsida</taxon>
        <taxon>eudicotyledons</taxon>
        <taxon>Gunneridae</taxon>
        <taxon>Pentapetalae</taxon>
        <taxon>rosids</taxon>
        <taxon>fabids</taxon>
        <taxon>Rosales</taxon>
        <taxon>Rosaceae</taxon>
        <taxon>Rosoideae</taxon>
        <taxon>Rosoideae incertae sedis</taxon>
        <taxon>Rosa</taxon>
    </lineage>
</organism>
<dbReference type="Proteomes" id="UP000238479">
    <property type="component" value="Chromosome 5"/>
</dbReference>
<proteinExistence type="predicted"/>
<keyword evidence="2" id="KW-1185">Reference proteome</keyword>
<sequence>MPRRKGKFLEREGPPSLYKFSQISHHFESLTITSVSTTTTTTTTFYLHLHFIHPALFLTRSALFLHFPPLSLPSTPFKISIYPSPAAAIMSVTMTG</sequence>